<keyword evidence="2" id="KW-1185">Reference proteome</keyword>
<gene>
    <name evidence="1" type="ORF">QR680_017393</name>
</gene>
<dbReference type="Proteomes" id="UP001175271">
    <property type="component" value="Unassembled WGS sequence"/>
</dbReference>
<proteinExistence type="predicted"/>
<dbReference type="AlphaFoldDB" id="A0AA39HEE2"/>
<reference evidence="1" key="1">
    <citation type="submission" date="2023-06" db="EMBL/GenBank/DDBJ databases">
        <title>Genomic analysis of the entomopathogenic nematode Steinernema hermaphroditum.</title>
        <authorList>
            <person name="Schwarz E.M."/>
            <person name="Heppert J.K."/>
            <person name="Baniya A."/>
            <person name="Schwartz H.T."/>
            <person name="Tan C.-H."/>
            <person name="Antoshechkin I."/>
            <person name="Sternberg P.W."/>
            <person name="Goodrich-Blair H."/>
            <person name="Dillman A.R."/>
        </authorList>
    </citation>
    <scope>NUCLEOTIDE SEQUENCE</scope>
    <source>
        <strain evidence="1">PS9179</strain>
        <tissue evidence="1">Whole animal</tissue>
    </source>
</reference>
<evidence type="ECO:0000313" key="2">
    <source>
        <dbReference type="Proteomes" id="UP001175271"/>
    </source>
</evidence>
<organism evidence="1 2">
    <name type="scientific">Steinernema hermaphroditum</name>
    <dbReference type="NCBI Taxonomy" id="289476"/>
    <lineage>
        <taxon>Eukaryota</taxon>
        <taxon>Metazoa</taxon>
        <taxon>Ecdysozoa</taxon>
        <taxon>Nematoda</taxon>
        <taxon>Chromadorea</taxon>
        <taxon>Rhabditida</taxon>
        <taxon>Tylenchina</taxon>
        <taxon>Panagrolaimomorpha</taxon>
        <taxon>Strongyloidoidea</taxon>
        <taxon>Steinernematidae</taxon>
        <taxon>Steinernema</taxon>
    </lineage>
</organism>
<name>A0AA39HEE2_9BILA</name>
<accession>A0AA39HEE2</accession>
<comment type="caution">
    <text evidence="1">The sequence shown here is derived from an EMBL/GenBank/DDBJ whole genome shotgun (WGS) entry which is preliminary data.</text>
</comment>
<sequence length="70" mass="7988">MRLISFKQSFHPQGIALCAFRSRWASTSASVKDPRVGDRSIYTLDPIDYNEPKFNKILIANRGKQKFGTL</sequence>
<evidence type="ECO:0000313" key="1">
    <source>
        <dbReference type="EMBL" id="KAK0404320.1"/>
    </source>
</evidence>
<dbReference type="EMBL" id="JAUCMV010000004">
    <property type="protein sequence ID" value="KAK0404320.1"/>
    <property type="molecule type" value="Genomic_DNA"/>
</dbReference>
<protein>
    <submittedName>
        <fullName evidence="1">Uncharacterized protein</fullName>
    </submittedName>
</protein>